<gene>
    <name evidence="1" type="ORF">NQ314_020207</name>
</gene>
<accession>A0AAV8WLE0</accession>
<dbReference type="Proteomes" id="UP001162156">
    <property type="component" value="Unassembled WGS sequence"/>
</dbReference>
<comment type="caution">
    <text evidence="1">The sequence shown here is derived from an EMBL/GenBank/DDBJ whole genome shotgun (WGS) entry which is preliminary data.</text>
</comment>
<reference evidence="1" key="1">
    <citation type="journal article" date="2023" name="Insect Mol. Biol.">
        <title>Genome sequencing provides insights into the evolution of gene families encoding plant cell wall-degrading enzymes in longhorned beetles.</title>
        <authorList>
            <person name="Shin N.R."/>
            <person name="Okamura Y."/>
            <person name="Kirsch R."/>
            <person name="Pauchet Y."/>
        </authorList>
    </citation>
    <scope>NUCLEOTIDE SEQUENCE</scope>
    <source>
        <strain evidence="1">RBIC_L_NR</strain>
    </source>
</reference>
<evidence type="ECO:0000313" key="1">
    <source>
        <dbReference type="EMBL" id="KAJ8927338.1"/>
    </source>
</evidence>
<keyword evidence="2" id="KW-1185">Reference proteome</keyword>
<protein>
    <submittedName>
        <fullName evidence="1">Uncharacterized protein</fullName>
    </submittedName>
</protein>
<dbReference type="EMBL" id="JANEYF010005670">
    <property type="protein sequence ID" value="KAJ8927338.1"/>
    <property type="molecule type" value="Genomic_DNA"/>
</dbReference>
<proteinExistence type="predicted"/>
<evidence type="ECO:0000313" key="2">
    <source>
        <dbReference type="Proteomes" id="UP001162156"/>
    </source>
</evidence>
<dbReference type="AlphaFoldDB" id="A0AAV8WLE0"/>
<organism evidence="1 2">
    <name type="scientific">Rhamnusium bicolor</name>
    <dbReference type="NCBI Taxonomy" id="1586634"/>
    <lineage>
        <taxon>Eukaryota</taxon>
        <taxon>Metazoa</taxon>
        <taxon>Ecdysozoa</taxon>
        <taxon>Arthropoda</taxon>
        <taxon>Hexapoda</taxon>
        <taxon>Insecta</taxon>
        <taxon>Pterygota</taxon>
        <taxon>Neoptera</taxon>
        <taxon>Endopterygota</taxon>
        <taxon>Coleoptera</taxon>
        <taxon>Polyphaga</taxon>
        <taxon>Cucujiformia</taxon>
        <taxon>Chrysomeloidea</taxon>
        <taxon>Cerambycidae</taxon>
        <taxon>Lepturinae</taxon>
        <taxon>Rhagiini</taxon>
        <taxon>Rhamnusium</taxon>
    </lineage>
</organism>
<sequence>MSVQILISPSSLQDANSPEVTGFQATQFISWLCALSIVQTKLKIGAFGSHPSSSLKILRASSPQAVAINPVFGDQLIS</sequence>
<name>A0AAV8WLE0_9CUCU</name>